<name>A0ABP9BRV5_9GAMM</name>
<organism evidence="1 2">
    <name type="scientific">Lysobacter hankyongensis</name>
    <dbReference type="NCBI Taxonomy" id="1176535"/>
    <lineage>
        <taxon>Bacteria</taxon>
        <taxon>Pseudomonadati</taxon>
        <taxon>Pseudomonadota</taxon>
        <taxon>Gammaproteobacteria</taxon>
        <taxon>Lysobacterales</taxon>
        <taxon>Lysobacteraceae</taxon>
        <taxon>Lysobacter</taxon>
    </lineage>
</organism>
<evidence type="ECO:0000313" key="1">
    <source>
        <dbReference type="EMBL" id="GAA4799606.1"/>
    </source>
</evidence>
<protein>
    <submittedName>
        <fullName evidence="1">Uncharacterized protein</fullName>
    </submittedName>
</protein>
<keyword evidence="2" id="KW-1185">Reference proteome</keyword>
<comment type="caution">
    <text evidence="1">The sequence shown here is derived from an EMBL/GenBank/DDBJ whole genome shotgun (WGS) entry which is preliminary data.</text>
</comment>
<accession>A0ABP9BRV5</accession>
<gene>
    <name evidence="1" type="ORF">GCM10023307_27410</name>
</gene>
<proteinExistence type="predicted"/>
<dbReference type="Proteomes" id="UP001499959">
    <property type="component" value="Unassembled WGS sequence"/>
</dbReference>
<evidence type="ECO:0000313" key="2">
    <source>
        <dbReference type="Proteomes" id="UP001499959"/>
    </source>
</evidence>
<reference evidence="2" key="1">
    <citation type="journal article" date="2019" name="Int. J. Syst. Evol. Microbiol.">
        <title>The Global Catalogue of Microorganisms (GCM) 10K type strain sequencing project: providing services to taxonomists for standard genome sequencing and annotation.</title>
        <authorList>
            <consortium name="The Broad Institute Genomics Platform"/>
            <consortium name="The Broad Institute Genome Sequencing Center for Infectious Disease"/>
            <person name="Wu L."/>
            <person name="Ma J."/>
        </authorList>
    </citation>
    <scope>NUCLEOTIDE SEQUENCE [LARGE SCALE GENOMIC DNA]</scope>
    <source>
        <strain evidence="2">JCM 18204</strain>
    </source>
</reference>
<dbReference type="EMBL" id="BAABJE010000014">
    <property type="protein sequence ID" value="GAA4799606.1"/>
    <property type="molecule type" value="Genomic_DNA"/>
</dbReference>
<sequence>MRDPTRPFMHRASHARSCVNHVAARLGMSRDDVIDLVMARTDIDLRMPADEEALLKAFETLEAMTCDDPAKP</sequence>
<dbReference type="RefSeq" id="WP_345303892.1">
    <property type="nucleotide sequence ID" value="NZ_BAABJE010000014.1"/>
</dbReference>